<dbReference type="InterPro" id="IPR001314">
    <property type="entry name" value="Peptidase_S1A"/>
</dbReference>
<evidence type="ECO:0000256" key="4">
    <source>
        <dbReference type="ARBA" id="ARBA00023157"/>
    </source>
</evidence>
<evidence type="ECO:0000256" key="9">
    <source>
        <dbReference type="SAM" id="SignalP"/>
    </source>
</evidence>
<organism evidence="11 12">
    <name type="scientific">Argiope bruennichi</name>
    <name type="common">Wasp spider</name>
    <name type="synonym">Aranea bruennichi</name>
    <dbReference type="NCBI Taxonomy" id="94029"/>
    <lineage>
        <taxon>Eukaryota</taxon>
        <taxon>Metazoa</taxon>
        <taxon>Ecdysozoa</taxon>
        <taxon>Arthropoda</taxon>
        <taxon>Chelicerata</taxon>
        <taxon>Arachnida</taxon>
        <taxon>Araneae</taxon>
        <taxon>Araneomorphae</taxon>
        <taxon>Entelegynae</taxon>
        <taxon>Araneoidea</taxon>
        <taxon>Araneidae</taxon>
        <taxon>Argiope</taxon>
    </lineage>
</organism>
<sequence>MKWSSSIGKILLLLVPVLLVEQIIAQRPIRFPGDSSTDRNCPSGTRCMEFSRCRPRILSMMTEEPVECGYTYNWRRRICCPNRSPVPQQGPRTIPPRPTPRPVPDAPIPRPQAPAPVPDTPIPRPPAPAPVPERPRTRPVVPAPISNRPRPVPVAAAPVSIPDTENCGVSNRLQGFVVGGDLANPGAWPWLVSVAMRSRSGLFSGWCTGSMITRRHVVSAAHCFENRDPSLYVARVGHVNQSQAQEYTISRIVTPETYVRGRFYDDIAILTLSESVNTENFNPICLPPTRNFVNLTGQGTAVAGWGSTEPGGPLSDSLRQLTGLPVMSNTRCDTELTARVTGFRGQFNRGISEGLICAAFMEGGRDTCAGDSGGPMMFLHDDDRWYLVGVVSFGISCAEPGKILTLLLSLYLVDVSFAQRGNRHARQSHNDRNCPDSTKCVEFSRCRPGLLRHLGHPPINCGFTYHGKQRVCCPERSSSSPRTARPTASRPITQEVLVTASIGPRNGQQERDHLRLSHQDCPNGTKCVEFSRCPPARLRDLEHPPKNCGFTYHGKQRVCCPEKRPSPPPFTSRSTPSGSVTQEASIETFTTPKNGQQECGKVSALQGLETAMKTERQGAWPWMVAIFMRDRYGLFEHKCSASMITRRHVLSAAHCFKRRDPSLYVAKIGHVDRNLGYRYGIHRIYVPDTYRRDQFYDDIAVLTLSRDVWLENVSPICLPLSSEFINLAGREATAVGWGSTESDGPSSDLLRKLHAIPIISNWECDALLNDRVLGFRLQFPRGITDGFICAGFLEGGKDTCGGDSGGPLMDLQDDRWYVVGVVSFGVECAKPGFPGGYTRVSKYLKWIQQRIRTGLPRKL</sequence>
<dbReference type="Proteomes" id="UP000807504">
    <property type="component" value="Unassembled WGS sequence"/>
</dbReference>
<dbReference type="GO" id="GO:0004252">
    <property type="term" value="F:serine-type endopeptidase activity"/>
    <property type="evidence" value="ECO:0007669"/>
    <property type="project" value="InterPro"/>
</dbReference>
<keyword evidence="7" id="KW-0378">Hydrolase</keyword>
<evidence type="ECO:0000256" key="8">
    <source>
        <dbReference type="SAM" id="MobiDB-lite"/>
    </source>
</evidence>
<reference evidence="11" key="2">
    <citation type="submission" date="2020-06" db="EMBL/GenBank/DDBJ databases">
        <authorList>
            <person name="Sheffer M."/>
        </authorList>
    </citation>
    <scope>NUCLEOTIDE SEQUENCE</scope>
</reference>
<dbReference type="FunFam" id="2.40.10.10:FF:000054">
    <property type="entry name" value="Complement C1r subcomponent"/>
    <property type="match status" value="1"/>
</dbReference>
<reference evidence="11" key="1">
    <citation type="journal article" date="2020" name="bioRxiv">
        <title>Chromosome-level reference genome of the European wasp spider Argiope bruennichi: a resource for studies on range expansion and evolutionary adaptation.</title>
        <authorList>
            <person name="Sheffer M.M."/>
            <person name="Hoppe A."/>
            <person name="Krehenwinkel H."/>
            <person name="Uhl G."/>
            <person name="Kuss A.W."/>
            <person name="Jensen L."/>
            <person name="Jensen C."/>
            <person name="Gillespie R.G."/>
            <person name="Hoff K.J."/>
            <person name="Prost S."/>
        </authorList>
    </citation>
    <scope>NUCLEOTIDE SEQUENCE</scope>
</reference>
<evidence type="ECO:0000313" key="12">
    <source>
        <dbReference type="Proteomes" id="UP000807504"/>
    </source>
</evidence>
<feature type="region of interest" description="Disordered" evidence="8">
    <location>
        <begin position="475"/>
        <end position="494"/>
    </location>
</feature>
<dbReference type="InterPro" id="IPR018114">
    <property type="entry name" value="TRYPSIN_HIS"/>
</dbReference>
<keyword evidence="2" id="KW-0964">Secreted</keyword>
<feature type="domain" description="Peptidase S1" evidence="10">
    <location>
        <begin position="604"/>
        <end position="852"/>
    </location>
</feature>
<evidence type="ECO:0000256" key="1">
    <source>
        <dbReference type="ARBA" id="ARBA00004613"/>
    </source>
</evidence>
<dbReference type="PROSITE" id="PS00135">
    <property type="entry name" value="TRYPSIN_SER"/>
    <property type="match status" value="2"/>
</dbReference>
<dbReference type="PANTHER" id="PTHR24256">
    <property type="entry name" value="TRYPTASE-RELATED"/>
    <property type="match status" value="1"/>
</dbReference>
<dbReference type="SMART" id="SM00020">
    <property type="entry name" value="Tryp_SPc"/>
    <property type="match status" value="2"/>
</dbReference>
<feature type="domain" description="Peptidase S1" evidence="10">
    <location>
        <begin position="177"/>
        <end position="411"/>
    </location>
</feature>
<evidence type="ECO:0000313" key="11">
    <source>
        <dbReference type="EMBL" id="KAF8783267.1"/>
    </source>
</evidence>
<feature type="chain" id="PRO_5035940934" evidence="9">
    <location>
        <begin position="26"/>
        <end position="859"/>
    </location>
</feature>
<dbReference type="Pfam" id="PF00089">
    <property type="entry name" value="Trypsin"/>
    <property type="match status" value="2"/>
</dbReference>
<dbReference type="FunFam" id="2.40.10.10:FF:000002">
    <property type="entry name" value="Transmembrane protease serine"/>
    <property type="match status" value="1"/>
</dbReference>
<feature type="signal peptide" evidence="9">
    <location>
        <begin position="1"/>
        <end position="25"/>
    </location>
</feature>
<keyword evidence="5" id="KW-0325">Glycoprotein</keyword>
<feature type="compositionally biased region" description="Pro residues" evidence="8">
    <location>
        <begin position="93"/>
        <end position="132"/>
    </location>
</feature>
<dbReference type="InterPro" id="IPR043504">
    <property type="entry name" value="Peptidase_S1_PA_chymotrypsin"/>
</dbReference>
<dbReference type="PROSITE" id="PS50240">
    <property type="entry name" value="TRYPSIN_DOM"/>
    <property type="match status" value="2"/>
</dbReference>
<keyword evidence="3 9" id="KW-0732">Signal</keyword>
<keyword evidence="4" id="KW-1015">Disulfide bond</keyword>
<dbReference type="InterPro" id="IPR051487">
    <property type="entry name" value="Ser/Thr_Proteases_Immune/Dev"/>
</dbReference>
<dbReference type="Gene3D" id="2.40.10.10">
    <property type="entry name" value="Trypsin-like serine proteases"/>
    <property type="match status" value="2"/>
</dbReference>
<evidence type="ECO:0000256" key="6">
    <source>
        <dbReference type="ARBA" id="ARBA00024195"/>
    </source>
</evidence>
<evidence type="ECO:0000256" key="5">
    <source>
        <dbReference type="ARBA" id="ARBA00023180"/>
    </source>
</evidence>
<dbReference type="InterPro" id="IPR001254">
    <property type="entry name" value="Trypsin_dom"/>
</dbReference>
<comment type="similarity">
    <text evidence="6">Belongs to the peptidase S1 family. CLIP subfamily.</text>
</comment>
<protein>
    <submittedName>
        <fullName evidence="11">Clotting factor B like protein</fullName>
    </submittedName>
</protein>
<accession>A0A8T0F0A4</accession>
<dbReference type="EMBL" id="JABXBU010001863">
    <property type="protein sequence ID" value="KAF8783267.1"/>
    <property type="molecule type" value="Genomic_DNA"/>
</dbReference>
<gene>
    <name evidence="11" type="ORF">HNY73_013452</name>
</gene>
<feature type="region of interest" description="Disordered" evidence="8">
    <location>
        <begin position="83"/>
        <end position="146"/>
    </location>
</feature>
<dbReference type="AlphaFoldDB" id="A0A8T0F0A4"/>
<feature type="region of interest" description="Disordered" evidence="8">
    <location>
        <begin position="563"/>
        <end position="583"/>
    </location>
</feature>
<dbReference type="GO" id="GO:0005576">
    <property type="term" value="C:extracellular region"/>
    <property type="evidence" value="ECO:0007669"/>
    <property type="project" value="UniProtKB-SubCell"/>
</dbReference>
<dbReference type="CDD" id="cd00190">
    <property type="entry name" value="Tryp_SPc"/>
    <property type="match status" value="2"/>
</dbReference>
<dbReference type="InterPro" id="IPR033116">
    <property type="entry name" value="TRYPSIN_SER"/>
</dbReference>
<evidence type="ECO:0000256" key="7">
    <source>
        <dbReference type="RuleBase" id="RU363034"/>
    </source>
</evidence>
<name>A0A8T0F0A4_ARGBR</name>
<keyword evidence="12" id="KW-1185">Reference proteome</keyword>
<dbReference type="GO" id="GO:0006508">
    <property type="term" value="P:proteolysis"/>
    <property type="evidence" value="ECO:0007669"/>
    <property type="project" value="UniProtKB-KW"/>
</dbReference>
<evidence type="ECO:0000259" key="10">
    <source>
        <dbReference type="PROSITE" id="PS50240"/>
    </source>
</evidence>
<evidence type="ECO:0000256" key="2">
    <source>
        <dbReference type="ARBA" id="ARBA00022525"/>
    </source>
</evidence>
<comment type="caution">
    <text evidence="11">The sequence shown here is derived from an EMBL/GenBank/DDBJ whole genome shotgun (WGS) entry which is preliminary data.</text>
</comment>
<dbReference type="PROSITE" id="PS00134">
    <property type="entry name" value="TRYPSIN_HIS"/>
    <property type="match status" value="2"/>
</dbReference>
<evidence type="ECO:0000256" key="3">
    <source>
        <dbReference type="ARBA" id="ARBA00022729"/>
    </source>
</evidence>
<dbReference type="SUPFAM" id="SSF50494">
    <property type="entry name" value="Trypsin-like serine proteases"/>
    <property type="match status" value="2"/>
</dbReference>
<proteinExistence type="inferred from homology"/>
<comment type="subcellular location">
    <subcellularLocation>
        <location evidence="1">Secreted</location>
    </subcellularLocation>
</comment>
<keyword evidence="7" id="KW-0720">Serine protease</keyword>
<feature type="compositionally biased region" description="Low complexity" evidence="8">
    <location>
        <begin position="476"/>
        <end position="491"/>
    </location>
</feature>
<dbReference type="PRINTS" id="PR00722">
    <property type="entry name" value="CHYMOTRYPSIN"/>
</dbReference>
<keyword evidence="7" id="KW-0645">Protease</keyword>
<dbReference type="InterPro" id="IPR009003">
    <property type="entry name" value="Peptidase_S1_PA"/>
</dbReference>